<dbReference type="EMBL" id="PCVN01000007">
    <property type="protein sequence ID" value="PIQ74766.1"/>
    <property type="molecule type" value="Genomic_DNA"/>
</dbReference>
<dbReference type="Proteomes" id="UP000231550">
    <property type="component" value="Unassembled WGS sequence"/>
</dbReference>
<feature type="region of interest" description="Disordered" evidence="1">
    <location>
        <begin position="352"/>
        <end position="388"/>
    </location>
</feature>
<evidence type="ECO:0000313" key="3">
    <source>
        <dbReference type="Proteomes" id="UP000231550"/>
    </source>
</evidence>
<dbReference type="AlphaFoldDB" id="A0A2H0KRK1"/>
<name>A0A2H0KRK1_9BACT</name>
<protein>
    <submittedName>
        <fullName evidence="2">Uncharacterized protein</fullName>
    </submittedName>
</protein>
<accession>A0A2H0KRK1</accession>
<feature type="compositionally biased region" description="Basic and acidic residues" evidence="1">
    <location>
        <begin position="356"/>
        <end position="388"/>
    </location>
</feature>
<organism evidence="2 3">
    <name type="scientific">Candidatus Portnoybacteria bacterium CG11_big_fil_rev_8_21_14_0_20_44_10</name>
    <dbReference type="NCBI Taxonomy" id="1974818"/>
    <lineage>
        <taxon>Bacteria</taxon>
        <taxon>Candidatus Portnoyibacteriota</taxon>
    </lineage>
</organism>
<gene>
    <name evidence="2" type="ORF">COV85_00325</name>
</gene>
<evidence type="ECO:0000256" key="1">
    <source>
        <dbReference type="SAM" id="MobiDB-lite"/>
    </source>
</evidence>
<sequence>MPEFSIGPEGYIKKIRGSISGLPPQERQEIEGGRVPESALVGRNQALEHWPQEVDKKPVLGERQKQIISLAENALGDFEWKYGVRAPAPSVYYLTEERWKGLMKYCPGNEENSGFFDVDNNCIFIRLTKKHQNNLDLIDFLDTNLHERLHQQAFRAVQAWGEGLDLVREGLDTVNVRKGKRYFSDFDEGIISYFSGRMTENVVDTNKFLFKKELERDQLRRGSFSGDLEEAIFRMKKNDFAYRFSVDVIRKLIKSLSYLRGGRPQDVEEIEKIFINAEFKGNLLDLGKEVAKLYGKGGLRVLAHLNEKNSGLVQGFLRAKGLATQRRYAEKILPPEEFERYKKLMVESGEEVESEIDQKSWRHKYNTGEHGTKDYRQKNIDDRRFSRL</sequence>
<evidence type="ECO:0000313" key="2">
    <source>
        <dbReference type="EMBL" id="PIQ74766.1"/>
    </source>
</evidence>
<proteinExistence type="predicted"/>
<reference evidence="2 3" key="1">
    <citation type="submission" date="2017-09" db="EMBL/GenBank/DDBJ databases">
        <title>Depth-based differentiation of microbial function through sediment-hosted aquifers and enrichment of novel symbionts in the deep terrestrial subsurface.</title>
        <authorList>
            <person name="Probst A.J."/>
            <person name="Ladd B."/>
            <person name="Jarett J.K."/>
            <person name="Geller-Mcgrath D.E."/>
            <person name="Sieber C.M."/>
            <person name="Emerson J.B."/>
            <person name="Anantharaman K."/>
            <person name="Thomas B.C."/>
            <person name="Malmstrom R."/>
            <person name="Stieglmeier M."/>
            <person name="Klingl A."/>
            <person name="Woyke T."/>
            <person name="Ryan C.M."/>
            <person name="Banfield J.F."/>
        </authorList>
    </citation>
    <scope>NUCLEOTIDE SEQUENCE [LARGE SCALE GENOMIC DNA]</scope>
    <source>
        <strain evidence="2">CG11_big_fil_rev_8_21_14_0_20_44_10</strain>
    </source>
</reference>
<comment type="caution">
    <text evidence="2">The sequence shown here is derived from an EMBL/GenBank/DDBJ whole genome shotgun (WGS) entry which is preliminary data.</text>
</comment>